<organism evidence="11 12">
    <name type="scientific">Selenomonas ruminantium</name>
    <dbReference type="NCBI Taxonomy" id="971"/>
    <lineage>
        <taxon>Bacteria</taxon>
        <taxon>Bacillati</taxon>
        <taxon>Bacillota</taxon>
        <taxon>Negativicutes</taxon>
        <taxon>Selenomonadales</taxon>
        <taxon>Selenomonadaceae</taxon>
        <taxon>Selenomonas</taxon>
    </lineage>
</organism>
<evidence type="ECO:0000313" key="12">
    <source>
        <dbReference type="Proteomes" id="UP000182412"/>
    </source>
</evidence>
<dbReference type="HAMAP" id="MF_01470">
    <property type="entry name" value="Cas1"/>
    <property type="match status" value="1"/>
</dbReference>
<evidence type="ECO:0000256" key="5">
    <source>
        <dbReference type="ARBA" id="ARBA00022842"/>
    </source>
</evidence>
<dbReference type="AlphaFoldDB" id="A0A1H0NKY5"/>
<comment type="cofactor">
    <cofactor evidence="10">
        <name>Mg(2+)</name>
        <dbReference type="ChEBI" id="CHEBI:18420"/>
    </cofactor>
    <cofactor evidence="10">
        <name>Mn(2+)</name>
        <dbReference type="ChEBI" id="CHEBI:29035"/>
    </cofactor>
</comment>
<name>A0A1H0NKY5_SELRU</name>
<evidence type="ECO:0000256" key="6">
    <source>
        <dbReference type="ARBA" id="ARBA00023118"/>
    </source>
</evidence>
<accession>A0A1H0NKY5</accession>
<dbReference type="GO" id="GO:0046872">
    <property type="term" value="F:metal ion binding"/>
    <property type="evidence" value="ECO:0007669"/>
    <property type="project" value="UniProtKB-UniRule"/>
</dbReference>
<comment type="function">
    <text evidence="10">CRISPR (clustered regularly interspaced short palindromic repeat), is an adaptive immune system that provides protection against mobile genetic elements (viruses, transposable elements and conjugative plasmids). CRISPR clusters contain spacers, sequences complementary to antecedent mobile elements, and target invading nucleic acids. CRISPR clusters are transcribed and processed into CRISPR RNA (crRNA). Acts as a dsDNA endonuclease. Involved in the integration of spacer DNA into the CRISPR cassette.</text>
</comment>
<reference evidence="11 12" key="1">
    <citation type="submission" date="2016-10" db="EMBL/GenBank/DDBJ databases">
        <authorList>
            <person name="de Groot N.N."/>
        </authorList>
    </citation>
    <scope>NUCLEOTIDE SEQUENCE [LARGE SCALE GENOMIC DNA]</scope>
    <source>
        <strain evidence="11 12">S137</strain>
    </source>
</reference>
<dbReference type="GO" id="GO:0051607">
    <property type="term" value="P:defense response to virus"/>
    <property type="evidence" value="ECO:0007669"/>
    <property type="project" value="UniProtKB-UniRule"/>
</dbReference>
<dbReference type="CDD" id="cd09634">
    <property type="entry name" value="Cas1_I-II-III"/>
    <property type="match status" value="1"/>
</dbReference>
<sequence length="326" mass="37361">MGVLYLLSKGATVRKDGGRLVIEKENRLVGRMPIRSLTSIVVGPAANISTPAVFACLENNIPIFFLNKKWQLLGQLANEHASVAVIRQQFACLEDYDMSMQLAKSVVSEKIRNQYRLLKSYTRSSQNSALTKALKMLKAERSKVDTADSADSLRGIEGNCAQNYFAGFGALLDNRTWHFKGRTRPATDPANALLNFGYAFLEREVRIAVIAQGLDTRIGFLHSNNDRKDSLVFDLMELFRQPVIDRFVLNLLRLQVYKPQDFAKDDEDICLLSDEARNAWYQKYEDYMEKTYQEYDGLSPRQLIQKRVEAFRQELLYPTKHDKKKQ</sequence>
<dbReference type="GO" id="GO:0043571">
    <property type="term" value="P:maintenance of CRISPR repeat elements"/>
    <property type="evidence" value="ECO:0007669"/>
    <property type="project" value="UniProtKB-UniRule"/>
</dbReference>
<comment type="subunit">
    <text evidence="9 10">Homodimer, forms a heterotetramer with a Cas2 homodimer.</text>
</comment>
<proteinExistence type="inferred from homology"/>
<dbReference type="Gene3D" id="1.20.120.920">
    <property type="entry name" value="CRISPR-associated endonuclease Cas1, C-terminal domain"/>
    <property type="match status" value="1"/>
</dbReference>
<evidence type="ECO:0000256" key="4">
    <source>
        <dbReference type="ARBA" id="ARBA00022801"/>
    </source>
</evidence>
<gene>
    <name evidence="10" type="primary">cas1</name>
    <name evidence="11" type="ORF">SAMN05216366_103113</name>
</gene>
<comment type="similarity">
    <text evidence="10">Belongs to the CRISPR-associated endonuclease Cas1 family.</text>
</comment>
<keyword evidence="5 10" id="KW-0460">Magnesium</keyword>
<keyword evidence="7 10" id="KW-0238">DNA-binding</keyword>
<keyword evidence="3 10" id="KW-0255">Endonuclease</keyword>
<keyword evidence="2 10" id="KW-0479">Metal-binding</keyword>
<evidence type="ECO:0000313" key="11">
    <source>
        <dbReference type="EMBL" id="SDO93208.1"/>
    </source>
</evidence>
<evidence type="ECO:0000256" key="8">
    <source>
        <dbReference type="ARBA" id="ARBA00023211"/>
    </source>
</evidence>
<feature type="binding site" evidence="10">
    <location>
        <position position="157"/>
    </location>
    <ligand>
        <name>Mn(2+)</name>
        <dbReference type="ChEBI" id="CHEBI:29035"/>
    </ligand>
</feature>
<dbReference type="EMBL" id="FNJQ01000003">
    <property type="protein sequence ID" value="SDO93208.1"/>
    <property type="molecule type" value="Genomic_DNA"/>
</dbReference>
<evidence type="ECO:0000256" key="7">
    <source>
        <dbReference type="ARBA" id="ARBA00023125"/>
    </source>
</evidence>
<dbReference type="GO" id="GO:0004519">
    <property type="term" value="F:endonuclease activity"/>
    <property type="evidence" value="ECO:0007669"/>
    <property type="project" value="UniProtKB-UniRule"/>
</dbReference>
<dbReference type="PANTHER" id="PTHR34353">
    <property type="entry name" value="CRISPR-ASSOCIATED ENDONUCLEASE CAS1 1"/>
    <property type="match status" value="1"/>
</dbReference>
<dbReference type="Gene3D" id="3.100.10.20">
    <property type="entry name" value="CRISPR-associated endonuclease Cas1, N-terminal domain"/>
    <property type="match status" value="1"/>
</dbReference>
<dbReference type="GO" id="GO:0016787">
    <property type="term" value="F:hydrolase activity"/>
    <property type="evidence" value="ECO:0007669"/>
    <property type="project" value="UniProtKB-KW"/>
</dbReference>
<dbReference type="InterPro" id="IPR002729">
    <property type="entry name" value="CRISPR-assoc_Cas1"/>
</dbReference>
<keyword evidence="8 10" id="KW-0464">Manganese</keyword>
<dbReference type="Proteomes" id="UP000182412">
    <property type="component" value="Unassembled WGS sequence"/>
</dbReference>
<evidence type="ECO:0000256" key="9">
    <source>
        <dbReference type="ARBA" id="ARBA00038592"/>
    </source>
</evidence>
<dbReference type="NCBIfam" id="TIGR00287">
    <property type="entry name" value="cas1"/>
    <property type="match status" value="1"/>
</dbReference>
<dbReference type="InterPro" id="IPR042211">
    <property type="entry name" value="CRISPR-assoc_Cas1_N"/>
</dbReference>
<evidence type="ECO:0000256" key="2">
    <source>
        <dbReference type="ARBA" id="ARBA00022723"/>
    </source>
</evidence>
<keyword evidence="6 10" id="KW-0051">Antiviral defense</keyword>
<evidence type="ECO:0000256" key="3">
    <source>
        <dbReference type="ARBA" id="ARBA00022759"/>
    </source>
</evidence>
<evidence type="ECO:0000256" key="1">
    <source>
        <dbReference type="ARBA" id="ARBA00022722"/>
    </source>
</evidence>
<dbReference type="InterPro" id="IPR042206">
    <property type="entry name" value="CRISPR-assoc_Cas1_C"/>
</dbReference>
<dbReference type="OrthoDB" id="9803119at2"/>
<dbReference type="InterPro" id="IPR050646">
    <property type="entry name" value="Cas1"/>
</dbReference>
<dbReference type="GO" id="GO:0003677">
    <property type="term" value="F:DNA binding"/>
    <property type="evidence" value="ECO:0007669"/>
    <property type="project" value="UniProtKB-KW"/>
</dbReference>
<evidence type="ECO:0000256" key="10">
    <source>
        <dbReference type="HAMAP-Rule" id="MF_01470"/>
    </source>
</evidence>
<dbReference type="RefSeq" id="WP_074571315.1">
    <property type="nucleotide sequence ID" value="NZ_FNJQ01000003.1"/>
</dbReference>
<dbReference type="Pfam" id="PF01867">
    <property type="entry name" value="Cas_Cas1"/>
    <property type="match status" value="1"/>
</dbReference>
<feature type="binding site" evidence="10">
    <location>
        <position position="222"/>
    </location>
    <ligand>
        <name>Mn(2+)</name>
        <dbReference type="ChEBI" id="CHEBI:29035"/>
    </ligand>
</feature>
<keyword evidence="4 10" id="KW-0378">Hydrolase</keyword>
<protein>
    <recommendedName>
        <fullName evidence="10">CRISPR-associated endonuclease Cas1</fullName>
        <ecNumber evidence="10">3.1.-.-</ecNumber>
    </recommendedName>
</protein>
<dbReference type="EC" id="3.1.-.-" evidence="10"/>
<keyword evidence="1 10" id="KW-0540">Nuclease</keyword>
<feature type="binding site" evidence="10">
    <location>
        <position position="237"/>
    </location>
    <ligand>
        <name>Mn(2+)</name>
        <dbReference type="ChEBI" id="CHEBI:29035"/>
    </ligand>
</feature>
<dbReference type="PANTHER" id="PTHR34353:SF2">
    <property type="entry name" value="CRISPR-ASSOCIATED ENDONUCLEASE CAS1 1"/>
    <property type="match status" value="1"/>
</dbReference>